<dbReference type="RefSeq" id="XP_005087091.1">
    <property type="nucleotide sequence ID" value="XM_005087034.4"/>
</dbReference>
<dbReference type="KEGG" id="maua:101839708"/>
<evidence type="ECO:0000256" key="7">
    <source>
        <dbReference type="ARBA" id="ARBA00023014"/>
    </source>
</evidence>
<dbReference type="Pfam" id="PF09243">
    <property type="entry name" value="Rsm22"/>
    <property type="match status" value="1"/>
</dbReference>
<dbReference type="GO" id="GO:0003735">
    <property type="term" value="F:structural constituent of ribosome"/>
    <property type="evidence" value="ECO:0007669"/>
    <property type="project" value="TreeGrafter"/>
</dbReference>
<comment type="subunit">
    <text evidence="11">Associates with the mitochondrial ribosome (mitoribosome).</text>
</comment>
<dbReference type="InterPro" id="IPR015324">
    <property type="entry name" value="Ribosomal_Rsm22-like"/>
</dbReference>
<dbReference type="GO" id="GO:0042274">
    <property type="term" value="P:ribosomal small subunit biogenesis"/>
    <property type="evidence" value="ECO:0007669"/>
    <property type="project" value="UniProtKB-ARBA"/>
</dbReference>
<keyword evidence="2" id="KW-0004">4Fe-4S</keyword>
<evidence type="ECO:0000256" key="8">
    <source>
        <dbReference type="ARBA" id="ARBA00023128"/>
    </source>
</evidence>
<dbReference type="Gene3D" id="3.40.50.150">
    <property type="entry name" value="Vaccinia Virus protein VP39"/>
    <property type="match status" value="1"/>
</dbReference>
<dbReference type="GO" id="GO:0051539">
    <property type="term" value="F:4 iron, 4 sulfur cluster binding"/>
    <property type="evidence" value="ECO:0007669"/>
    <property type="project" value="UniProtKB-KW"/>
</dbReference>
<evidence type="ECO:0000256" key="2">
    <source>
        <dbReference type="ARBA" id="ARBA00022485"/>
    </source>
</evidence>
<dbReference type="GO" id="GO:0008168">
    <property type="term" value="F:methyltransferase activity"/>
    <property type="evidence" value="ECO:0007669"/>
    <property type="project" value="InterPro"/>
</dbReference>
<evidence type="ECO:0000256" key="9">
    <source>
        <dbReference type="ARBA" id="ARBA00045681"/>
    </source>
</evidence>
<dbReference type="Proteomes" id="UP000886700">
    <property type="component" value="Unplaced"/>
</dbReference>
<evidence type="ECO:0000256" key="4">
    <source>
        <dbReference type="ARBA" id="ARBA00022723"/>
    </source>
</evidence>
<evidence type="ECO:0000256" key="1">
    <source>
        <dbReference type="ARBA" id="ARBA00004305"/>
    </source>
</evidence>
<dbReference type="FunFam" id="3.40.50.150:FF:000196">
    <property type="entry name" value="methyltransferase-like protein 17, mitochondrial"/>
    <property type="match status" value="1"/>
</dbReference>
<comment type="similarity">
    <text evidence="10">Belongs to the methyltransferase superfamily. Rsm22 family.</text>
</comment>
<keyword evidence="6" id="KW-0408">Iron</keyword>
<dbReference type="AlphaFoldDB" id="A0A1U7R407"/>
<organism evidence="14 15">
    <name type="scientific">Mesocricetus auratus</name>
    <name type="common">Golden hamster</name>
    <dbReference type="NCBI Taxonomy" id="10036"/>
    <lineage>
        <taxon>Eukaryota</taxon>
        <taxon>Metazoa</taxon>
        <taxon>Chordata</taxon>
        <taxon>Craniata</taxon>
        <taxon>Vertebrata</taxon>
        <taxon>Euteleostomi</taxon>
        <taxon>Mammalia</taxon>
        <taxon>Eutheria</taxon>
        <taxon>Euarchontoglires</taxon>
        <taxon>Glires</taxon>
        <taxon>Rodentia</taxon>
        <taxon>Myomorpha</taxon>
        <taxon>Muroidea</taxon>
        <taxon>Cricetidae</taxon>
        <taxon>Cricetinae</taxon>
        <taxon>Mesocricetus</taxon>
    </lineage>
</organism>
<dbReference type="InterPro" id="IPR029063">
    <property type="entry name" value="SAM-dependent_MTases_sf"/>
</dbReference>
<dbReference type="eggNOG" id="KOG2539">
    <property type="taxonomic scope" value="Eukaryota"/>
</dbReference>
<keyword evidence="8" id="KW-0496">Mitochondrion</keyword>
<keyword evidence="14" id="KW-1185">Reference proteome</keyword>
<accession>A0A1U7R407</accession>
<dbReference type="SUPFAM" id="SSF53335">
    <property type="entry name" value="S-adenosyl-L-methionine-dependent methyltransferases"/>
    <property type="match status" value="1"/>
</dbReference>
<keyword evidence="5" id="KW-0809">Transit peptide</keyword>
<reference evidence="15" key="1">
    <citation type="submission" date="2025-08" db="UniProtKB">
        <authorList>
            <consortium name="RefSeq"/>
        </authorList>
    </citation>
    <scope>IDENTIFICATION</scope>
    <source>
        <tissue evidence="15">Liver</tissue>
    </source>
</reference>
<evidence type="ECO:0000256" key="10">
    <source>
        <dbReference type="ARBA" id="ARBA00060800"/>
    </source>
</evidence>
<evidence type="ECO:0000256" key="12">
    <source>
        <dbReference type="ARBA" id="ARBA00069745"/>
    </source>
</evidence>
<evidence type="ECO:0000256" key="6">
    <source>
        <dbReference type="ARBA" id="ARBA00023004"/>
    </source>
</evidence>
<protein>
    <recommendedName>
        <fullName evidence="12">Ribosome assembly protein METTL17, mitochondrial</fullName>
    </recommendedName>
    <alternativeName>
        <fullName evidence="13">Methyltransferase-like protein 17</fullName>
    </alternativeName>
</protein>
<keyword evidence="7" id="KW-0411">Iron-sulfur</keyword>
<evidence type="ECO:0000313" key="14">
    <source>
        <dbReference type="Proteomes" id="UP000886700"/>
    </source>
</evidence>
<evidence type="ECO:0000256" key="3">
    <source>
        <dbReference type="ARBA" id="ARBA00022691"/>
    </source>
</evidence>
<dbReference type="InterPro" id="IPR052571">
    <property type="entry name" value="Mt_RNA_Methyltransferase"/>
</dbReference>
<dbReference type="GO" id="GO:0005763">
    <property type="term" value="C:mitochondrial small ribosomal subunit"/>
    <property type="evidence" value="ECO:0007669"/>
    <property type="project" value="TreeGrafter"/>
</dbReference>
<evidence type="ECO:0000256" key="11">
    <source>
        <dbReference type="ARBA" id="ARBA00062800"/>
    </source>
</evidence>
<comment type="subcellular location">
    <subcellularLocation>
        <location evidence="1">Mitochondrion matrix</location>
    </subcellularLocation>
</comment>
<dbReference type="OrthoDB" id="421327at2759"/>
<proteinExistence type="inferred from homology"/>
<evidence type="ECO:0000256" key="5">
    <source>
        <dbReference type="ARBA" id="ARBA00022946"/>
    </source>
</evidence>
<dbReference type="PANTHER" id="PTHR13184:SF5">
    <property type="entry name" value="METHYLTRANSFERASE-LIKE PROTEIN 17, MITOCHONDRIAL"/>
    <property type="match status" value="1"/>
</dbReference>
<evidence type="ECO:0000256" key="13">
    <source>
        <dbReference type="ARBA" id="ARBA00081511"/>
    </source>
</evidence>
<gene>
    <name evidence="15" type="primary">Mettl17</name>
</gene>
<dbReference type="PANTHER" id="PTHR13184">
    <property type="entry name" value="37S RIBOSOMAL PROTEIN S22"/>
    <property type="match status" value="1"/>
</dbReference>
<keyword evidence="4" id="KW-0479">Metal-binding</keyword>
<evidence type="ECO:0000313" key="15">
    <source>
        <dbReference type="RefSeq" id="XP_005087091.1"/>
    </source>
</evidence>
<sequence>MATAREVKLLLSCCRPRRSLRASQSRAFAALVPGVSQVDNNSDFLGKKPHRKHPGILRLPHVRLPQALADAAQLLLLERPVPRVEKQVQALTNYLWSRHLPVEPEELQRRAADLEKRFLESQDSTQTEEKLRGAVLQALRRTTYHWQKLSYNEELSLIYMAARLDGGFAAVFRAFHEIQARVPEFQPQTLMDFGSGTGSVAWAAHSTWSQSLREYMCVDSSAAMLGLAEKLLKGGSESGKPCIPGVFFRQFLPVSPKVQFDVVVSAFALSELPSKADRAEVVQTLWRKTSHFLVLVENGTKAGHRLLMDARNLVLQGKEKSPLDLQPGFVFAPCPHELPCPQLSASKSLACSFSQAYHPIPFSWNKNPKEETFSVVILARGSPKETNRWPRITQPVLKRPRHVHCHLCCPDGSMQHAVVTARRHGRDMYRCARVSSWGDLLPVIGPAALPPCPAEEPAES</sequence>
<dbReference type="GO" id="GO:0006412">
    <property type="term" value="P:translation"/>
    <property type="evidence" value="ECO:0007669"/>
    <property type="project" value="InterPro"/>
</dbReference>
<comment type="function">
    <text evidence="9">Mitochondrial ribosome (mitoribosome) assembly factor. Binds at the interface of the head and body domains of the mitochondrial small ribosomal subunit (mt-SSU), occluding the mRNA channel and preventing compaction of the head domain towards the body. Probable inactive methyltransferase: retains the characteristic folding and ability to bind S-adenosyl-L-methionine, but it probably lost its methyltransferase activity.</text>
</comment>
<keyword evidence="3" id="KW-0949">S-adenosyl-L-methionine</keyword>
<dbReference type="STRING" id="10036.ENSMAUP00000006954"/>
<dbReference type="GO" id="GO:0046872">
    <property type="term" value="F:metal ion binding"/>
    <property type="evidence" value="ECO:0007669"/>
    <property type="project" value="UniProtKB-KW"/>
</dbReference>
<dbReference type="CTD" id="64745"/>
<name>A0A1U7R407_MESAU</name>
<dbReference type="GeneID" id="101839708"/>